<dbReference type="InterPro" id="IPR000644">
    <property type="entry name" value="CBS_dom"/>
</dbReference>
<dbReference type="InterPro" id="IPR046342">
    <property type="entry name" value="CBS_dom_sf"/>
</dbReference>
<evidence type="ECO:0000313" key="5">
    <source>
        <dbReference type="EMBL" id="KAH1045383.1"/>
    </source>
</evidence>
<dbReference type="CDD" id="cd04590">
    <property type="entry name" value="CBS_pair_CorC_HlyC_assoc"/>
    <property type="match status" value="1"/>
</dbReference>
<dbReference type="PANTHER" id="PTHR22777">
    <property type="entry name" value="HEMOLYSIN-RELATED"/>
    <property type="match status" value="1"/>
</dbReference>
<accession>A0A9D3UHJ6</accession>
<evidence type="ECO:0000256" key="2">
    <source>
        <dbReference type="ARBA" id="ARBA00023122"/>
    </source>
</evidence>
<dbReference type="Gene3D" id="3.90.1280.20">
    <property type="match status" value="1"/>
</dbReference>
<dbReference type="InterPro" id="IPR025886">
    <property type="entry name" value="PP2-like"/>
</dbReference>
<dbReference type="SUPFAM" id="SSF54631">
    <property type="entry name" value="CBS-domain pair"/>
    <property type="match status" value="1"/>
</dbReference>
<dbReference type="PROSITE" id="PS51371">
    <property type="entry name" value="CBS"/>
    <property type="match status" value="1"/>
</dbReference>
<keyword evidence="6" id="KW-1185">Reference proteome</keyword>
<sequence length="200" mass="22274">MDELMNACWDPIKYVKRKNLTTLVHAKGVFLGSIWREGGSWRVTGRVCMAISAKWMAITGIDDRRYWNWVSTEESKVPAFEQRIDNIVGIAYAMDLLDYVPKGELLESTTVEDMTHKPAYFVPNSMSVWNLLREFRIRKVHMVVVLNEYGVTVGVISPQSASGVVLDAPEATKLLSAVSIALANCSRVVDDGGRVGGGRH</sequence>
<keyword evidence="1" id="KW-0677">Repeat</keyword>
<proteinExistence type="predicted"/>
<dbReference type="EMBL" id="JAIQCV010000011">
    <property type="protein sequence ID" value="KAH1045383.1"/>
    <property type="molecule type" value="Genomic_DNA"/>
</dbReference>
<comment type="caution">
    <text evidence="5">The sequence shown here is derived from an EMBL/GenBank/DDBJ whole genome shotgun (WGS) entry which is preliminary data.</text>
</comment>
<dbReference type="InterPro" id="IPR044751">
    <property type="entry name" value="Ion_transp-like_CBS"/>
</dbReference>
<evidence type="ECO:0000256" key="3">
    <source>
        <dbReference type="PROSITE-ProRule" id="PRU00703"/>
    </source>
</evidence>
<name>A0A9D3UHJ6_9ROSI</name>
<evidence type="ECO:0000313" key="6">
    <source>
        <dbReference type="Proteomes" id="UP000828251"/>
    </source>
</evidence>
<organism evidence="5 6">
    <name type="scientific">Gossypium stocksii</name>
    <dbReference type="NCBI Taxonomy" id="47602"/>
    <lineage>
        <taxon>Eukaryota</taxon>
        <taxon>Viridiplantae</taxon>
        <taxon>Streptophyta</taxon>
        <taxon>Embryophyta</taxon>
        <taxon>Tracheophyta</taxon>
        <taxon>Spermatophyta</taxon>
        <taxon>Magnoliopsida</taxon>
        <taxon>eudicotyledons</taxon>
        <taxon>Gunneridae</taxon>
        <taxon>Pentapetalae</taxon>
        <taxon>rosids</taxon>
        <taxon>malvids</taxon>
        <taxon>Malvales</taxon>
        <taxon>Malvaceae</taxon>
        <taxon>Malvoideae</taxon>
        <taxon>Gossypium</taxon>
    </lineage>
</organism>
<evidence type="ECO:0000259" key="4">
    <source>
        <dbReference type="PROSITE" id="PS51371"/>
    </source>
</evidence>
<protein>
    <recommendedName>
        <fullName evidence="4">CBS domain-containing protein</fullName>
    </recommendedName>
</protein>
<dbReference type="Pfam" id="PF14299">
    <property type="entry name" value="PP2"/>
    <property type="match status" value="1"/>
</dbReference>
<dbReference type="Proteomes" id="UP000828251">
    <property type="component" value="Unassembled WGS sequence"/>
</dbReference>
<evidence type="ECO:0000256" key="1">
    <source>
        <dbReference type="ARBA" id="ARBA00022737"/>
    </source>
</evidence>
<dbReference type="AlphaFoldDB" id="A0A9D3UHJ6"/>
<keyword evidence="2 3" id="KW-0129">CBS domain</keyword>
<dbReference type="PANTHER" id="PTHR22777:SF17">
    <property type="entry name" value="UPF0053 PROTEIN SLL0260"/>
    <property type="match status" value="1"/>
</dbReference>
<feature type="domain" description="CBS" evidence="4">
    <location>
        <begin position="114"/>
        <end position="172"/>
    </location>
</feature>
<gene>
    <name evidence="5" type="ORF">J1N35_036167</name>
</gene>
<dbReference type="Gene3D" id="3.10.580.10">
    <property type="entry name" value="CBS-domain"/>
    <property type="match status" value="1"/>
</dbReference>
<reference evidence="5 6" key="1">
    <citation type="journal article" date="2021" name="Plant Biotechnol. J.">
        <title>Multi-omics assisted identification of the key and species-specific regulatory components of drought-tolerant mechanisms in Gossypium stocksii.</title>
        <authorList>
            <person name="Yu D."/>
            <person name="Ke L."/>
            <person name="Zhang D."/>
            <person name="Wu Y."/>
            <person name="Sun Y."/>
            <person name="Mei J."/>
            <person name="Sun J."/>
            <person name="Sun Y."/>
        </authorList>
    </citation>
    <scope>NUCLEOTIDE SEQUENCE [LARGE SCALE GENOMIC DNA]</scope>
    <source>
        <strain evidence="6">cv. E1</strain>
        <tissue evidence="5">Leaf</tissue>
    </source>
</reference>
<dbReference type="OrthoDB" id="5353557at2759"/>
<dbReference type="Pfam" id="PF00571">
    <property type="entry name" value="CBS"/>
    <property type="match status" value="1"/>
</dbReference>